<sequence>MKKHQSASDFEIHVDPSCLSEQVDIGMSTISASANQVIQQDNLEDREFKRSLNDLGENSQSQDQKERTEALIQSAARAIVASIERTNSFGLEDSVLSAQTDRSYDNGSEVHEGSTELPYGSGAAMYEPEIEHNWDYEREGGDSTASHNDGDIDDDDIFSRNSGQSARSSLNSCHDLHSPDELSHEKQHASEDAMEPISRIPSVSSYSYNPEVHSGTPNKTGTRPPFRTPSSVRAMQMSSPTPSIFSTSPRSVKRASVSRLGTPTAQKISSSPTTKSKTPTRFKVKKEYPLVLLHVTVFPLQWSYANIITSPDIPTSLYGVRDSWRLLQEKLGDTVLERGVLLPHPQDSYEVLEERLLEALELPVQPRARILKCGHYMGPLDNEVSEESGDDMDSGFERALDRKWCDICCREVKYMNRDPEAAEQRFRVKIYASNGLMRAGAWAAVWKEMERVDVEIEPYVEADLLDDLERFSQKTKAQRDQEGEFEDIHGVHDDDAKRADEERMREIYDALPPAIENFPQMESQPSSVPPTHIPHMESPPSPVPPTPIPQMASPNFEVPPAQSHPKNTYGDSLPELIFAAIKVAIRDPKNIIICALSALLLFLALRPGLAPANSAPMVTTHSEAPHIIGGLDHAAVQYTKEEPLVREPVAVVRPKVPTTKPVVKNIVKKPVRASASEANVKVKMPPKVQEAIIAAKPVEAQEVDIVVEEPLSAQETEVVIEEPLDVPEAETIIEEHEHVDVPEDESIIEETLDVHETETVDDELPMTQETNIIVESPAVEENDISAEGPADIPIEEEDSPDIANADMDFPVLEEEEVVLIDRTEL</sequence>
<evidence type="ECO:0000313" key="3">
    <source>
        <dbReference type="Proteomes" id="UP000258309"/>
    </source>
</evidence>
<dbReference type="STRING" id="5539.A0A3E2HD57"/>
<feature type="compositionally biased region" description="Pro residues" evidence="1">
    <location>
        <begin position="527"/>
        <end position="544"/>
    </location>
</feature>
<dbReference type="Proteomes" id="UP000258309">
    <property type="component" value="Unassembled WGS sequence"/>
</dbReference>
<proteinExistence type="predicted"/>
<evidence type="ECO:0008006" key="4">
    <source>
        <dbReference type="Google" id="ProtNLM"/>
    </source>
</evidence>
<keyword evidence="3" id="KW-1185">Reference proteome</keyword>
<protein>
    <recommendedName>
        <fullName evidence="4">Pathway-specific nitrogen regulator</fullName>
    </recommendedName>
</protein>
<dbReference type="OrthoDB" id="5369448at2759"/>
<feature type="compositionally biased region" description="Basic and acidic residues" evidence="1">
    <location>
        <begin position="174"/>
        <end position="191"/>
    </location>
</feature>
<feature type="non-terminal residue" evidence="2">
    <location>
        <position position="1"/>
    </location>
</feature>
<gene>
    <name evidence="2" type="ORF">B7463_g5083</name>
</gene>
<feature type="compositionally biased region" description="Polar residues" evidence="1">
    <location>
        <begin position="259"/>
        <end position="268"/>
    </location>
</feature>
<feature type="compositionally biased region" description="Basic and acidic residues" evidence="1">
    <location>
        <begin position="102"/>
        <end position="114"/>
    </location>
</feature>
<dbReference type="AlphaFoldDB" id="A0A3E2HD57"/>
<feature type="non-terminal residue" evidence="2">
    <location>
        <position position="825"/>
    </location>
</feature>
<comment type="caution">
    <text evidence="2">The sequence shown here is derived from an EMBL/GenBank/DDBJ whole genome shotgun (WGS) entry which is preliminary data.</text>
</comment>
<feature type="region of interest" description="Disordered" evidence="1">
    <location>
        <begin position="102"/>
        <end position="121"/>
    </location>
</feature>
<feature type="compositionally biased region" description="Low complexity" evidence="1">
    <location>
        <begin position="238"/>
        <end position="250"/>
    </location>
</feature>
<organism evidence="2 3">
    <name type="scientific">Scytalidium lignicola</name>
    <name type="common">Hyphomycete</name>
    <dbReference type="NCBI Taxonomy" id="5539"/>
    <lineage>
        <taxon>Eukaryota</taxon>
        <taxon>Fungi</taxon>
        <taxon>Dikarya</taxon>
        <taxon>Ascomycota</taxon>
        <taxon>Pezizomycotina</taxon>
        <taxon>Leotiomycetes</taxon>
        <taxon>Leotiomycetes incertae sedis</taxon>
        <taxon>Scytalidium</taxon>
    </lineage>
</organism>
<accession>A0A3E2HD57</accession>
<name>A0A3E2HD57_SCYLI</name>
<feature type="compositionally biased region" description="Polar residues" evidence="1">
    <location>
        <begin position="228"/>
        <end position="237"/>
    </location>
</feature>
<evidence type="ECO:0000313" key="2">
    <source>
        <dbReference type="EMBL" id="RFU31295.1"/>
    </source>
</evidence>
<feature type="compositionally biased region" description="Polar residues" evidence="1">
    <location>
        <begin position="159"/>
        <end position="172"/>
    </location>
</feature>
<dbReference type="EMBL" id="NCSJ02000079">
    <property type="protein sequence ID" value="RFU31295.1"/>
    <property type="molecule type" value="Genomic_DNA"/>
</dbReference>
<evidence type="ECO:0000256" key="1">
    <source>
        <dbReference type="SAM" id="MobiDB-lite"/>
    </source>
</evidence>
<feature type="region of interest" description="Disordered" evidence="1">
    <location>
        <begin position="137"/>
        <end position="280"/>
    </location>
</feature>
<feature type="region of interest" description="Disordered" evidence="1">
    <location>
        <begin position="521"/>
        <end position="544"/>
    </location>
</feature>
<reference evidence="2 3" key="1">
    <citation type="submission" date="2018-05" db="EMBL/GenBank/DDBJ databases">
        <title>Draft genome sequence of Scytalidium lignicola DSM 105466, a ubiquitous saprotrophic fungus.</title>
        <authorList>
            <person name="Buettner E."/>
            <person name="Gebauer A.M."/>
            <person name="Hofrichter M."/>
            <person name="Liers C."/>
            <person name="Kellner H."/>
        </authorList>
    </citation>
    <scope>NUCLEOTIDE SEQUENCE [LARGE SCALE GENOMIC DNA]</scope>
    <source>
        <strain evidence="2 3">DSM 105466</strain>
    </source>
</reference>
<feature type="region of interest" description="Disordered" evidence="1">
    <location>
        <begin position="50"/>
        <end position="69"/>
    </location>
</feature>